<dbReference type="InterPro" id="IPR000485">
    <property type="entry name" value="AsnC-type_HTH_dom"/>
</dbReference>
<dbReference type="Pfam" id="PF13404">
    <property type="entry name" value="HTH_AsnC-type"/>
    <property type="match status" value="1"/>
</dbReference>
<organism evidence="5 6">
    <name type="scientific">Spirosoma validum</name>
    <dbReference type="NCBI Taxonomy" id="2771355"/>
    <lineage>
        <taxon>Bacteria</taxon>
        <taxon>Pseudomonadati</taxon>
        <taxon>Bacteroidota</taxon>
        <taxon>Cytophagia</taxon>
        <taxon>Cytophagales</taxon>
        <taxon>Cytophagaceae</taxon>
        <taxon>Spirosoma</taxon>
    </lineage>
</organism>
<dbReference type="InterPro" id="IPR011008">
    <property type="entry name" value="Dimeric_a/b-barrel"/>
</dbReference>
<sequence>MQLDRFDLAILGILQQNNMMSQRDIGHAVNLSAAAVNRRIKALNTSGIIQANVAVINPASVNREITLFVEVEMVNERKEYIDEAKRRFTDLIAVQQCYYVTGEADFVLVIVVSSMIEYEQITRQLFFDNSNVKRFRTFVTMDRVKVGLSVSIPEASQAQLVSPPINRGSNG</sequence>
<accession>A0A927B432</accession>
<name>A0A927B432_9BACT</name>
<dbReference type="InterPro" id="IPR019885">
    <property type="entry name" value="Tscrpt_reg_HTH_AsnC-type_CS"/>
</dbReference>
<dbReference type="EMBL" id="JACXAA010000008">
    <property type="protein sequence ID" value="MBD2755256.1"/>
    <property type="molecule type" value="Genomic_DNA"/>
</dbReference>
<dbReference type="PRINTS" id="PR00033">
    <property type="entry name" value="HTHASNC"/>
</dbReference>
<dbReference type="SUPFAM" id="SSF46785">
    <property type="entry name" value="Winged helix' DNA-binding domain"/>
    <property type="match status" value="1"/>
</dbReference>
<keyword evidence="1" id="KW-0805">Transcription regulation</keyword>
<dbReference type="GO" id="GO:0043565">
    <property type="term" value="F:sequence-specific DNA binding"/>
    <property type="evidence" value="ECO:0007669"/>
    <property type="project" value="InterPro"/>
</dbReference>
<dbReference type="Proteomes" id="UP000653797">
    <property type="component" value="Unassembled WGS sequence"/>
</dbReference>
<protein>
    <submittedName>
        <fullName evidence="5">Lrp/AsnC family transcriptional regulator</fullName>
    </submittedName>
</protein>
<dbReference type="PROSITE" id="PS00519">
    <property type="entry name" value="HTH_ASNC_1"/>
    <property type="match status" value="1"/>
</dbReference>
<dbReference type="Gene3D" id="3.30.70.920">
    <property type="match status" value="1"/>
</dbReference>
<feature type="domain" description="HTH asnC-type" evidence="4">
    <location>
        <begin position="3"/>
        <end position="64"/>
    </location>
</feature>
<dbReference type="PANTHER" id="PTHR30154">
    <property type="entry name" value="LEUCINE-RESPONSIVE REGULATORY PROTEIN"/>
    <property type="match status" value="1"/>
</dbReference>
<dbReference type="PANTHER" id="PTHR30154:SF34">
    <property type="entry name" value="TRANSCRIPTIONAL REGULATOR AZLB"/>
    <property type="match status" value="1"/>
</dbReference>
<dbReference type="AlphaFoldDB" id="A0A927B432"/>
<proteinExistence type="predicted"/>
<dbReference type="InterPro" id="IPR036390">
    <property type="entry name" value="WH_DNA-bd_sf"/>
</dbReference>
<dbReference type="Pfam" id="PF01037">
    <property type="entry name" value="AsnC_trans_reg"/>
    <property type="match status" value="1"/>
</dbReference>
<dbReference type="RefSeq" id="WP_191040887.1">
    <property type="nucleotide sequence ID" value="NZ_JACXAA010000008.1"/>
</dbReference>
<evidence type="ECO:0000259" key="4">
    <source>
        <dbReference type="PROSITE" id="PS50956"/>
    </source>
</evidence>
<dbReference type="GO" id="GO:0005829">
    <property type="term" value="C:cytosol"/>
    <property type="evidence" value="ECO:0007669"/>
    <property type="project" value="TreeGrafter"/>
</dbReference>
<dbReference type="InterPro" id="IPR019887">
    <property type="entry name" value="Tscrpt_reg_AsnC/Lrp_C"/>
</dbReference>
<dbReference type="InterPro" id="IPR036388">
    <property type="entry name" value="WH-like_DNA-bd_sf"/>
</dbReference>
<dbReference type="InterPro" id="IPR019888">
    <property type="entry name" value="Tscrpt_reg_AsnC-like"/>
</dbReference>
<dbReference type="GO" id="GO:0043200">
    <property type="term" value="P:response to amino acid"/>
    <property type="evidence" value="ECO:0007669"/>
    <property type="project" value="TreeGrafter"/>
</dbReference>
<evidence type="ECO:0000256" key="2">
    <source>
        <dbReference type="ARBA" id="ARBA00023125"/>
    </source>
</evidence>
<evidence type="ECO:0000256" key="1">
    <source>
        <dbReference type="ARBA" id="ARBA00023015"/>
    </source>
</evidence>
<dbReference type="Gene3D" id="1.10.10.10">
    <property type="entry name" value="Winged helix-like DNA-binding domain superfamily/Winged helix DNA-binding domain"/>
    <property type="match status" value="1"/>
</dbReference>
<evidence type="ECO:0000256" key="3">
    <source>
        <dbReference type="ARBA" id="ARBA00023163"/>
    </source>
</evidence>
<dbReference type="PROSITE" id="PS50956">
    <property type="entry name" value="HTH_ASNC_2"/>
    <property type="match status" value="1"/>
</dbReference>
<keyword evidence="2" id="KW-0238">DNA-binding</keyword>
<keyword evidence="6" id="KW-1185">Reference proteome</keyword>
<gene>
    <name evidence="5" type="ORF">IC230_20310</name>
</gene>
<evidence type="ECO:0000313" key="6">
    <source>
        <dbReference type="Proteomes" id="UP000653797"/>
    </source>
</evidence>
<dbReference type="SUPFAM" id="SSF54909">
    <property type="entry name" value="Dimeric alpha+beta barrel"/>
    <property type="match status" value="1"/>
</dbReference>
<reference evidence="5" key="1">
    <citation type="submission" date="2020-09" db="EMBL/GenBank/DDBJ databases">
        <authorList>
            <person name="Kim M.K."/>
        </authorList>
    </citation>
    <scope>NUCLEOTIDE SEQUENCE</scope>
    <source>
        <strain evidence="5">BT704</strain>
    </source>
</reference>
<dbReference type="SMART" id="SM00344">
    <property type="entry name" value="HTH_ASNC"/>
    <property type="match status" value="1"/>
</dbReference>
<keyword evidence="3" id="KW-0804">Transcription</keyword>
<comment type="caution">
    <text evidence="5">The sequence shown here is derived from an EMBL/GenBank/DDBJ whole genome shotgun (WGS) entry which is preliminary data.</text>
</comment>
<evidence type="ECO:0000313" key="5">
    <source>
        <dbReference type="EMBL" id="MBD2755256.1"/>
    </source>
</evidence>